<dbReference type="SMART" id="SM00052">
    <property type="entry name" value="EAL"/>
    <property type="match status" value="1"/>
</dbReference>
<keyword evidence="3" id="KW-1185">Reference proteome</keyword>
<protein>
    <submittedName>
        <fullName evidence="2">EAL domain, c-di-GMP-specific phosphodiesterase class I (Or its enzymatically inactive variant)</fullName>
    </submittedName>
</protein>
<dbReference type="RefSeq" id="WP_091949885.1">
    <property type="nucleotide sequence ID" value="NZ_FOSV01000018.1"/>
</dbReference>
<dbReference type="Gene3D" id="3.20.20.450">
    <property type="entry name" value="EAL domain"/>
    <property type="match status" value="1"/>
</dbReference>
<evidence type="ECO:0000313" key="2">
    <source>
        <dbReference type="EMBL" id="SFL57715.1"/>
    </source>
</evidence>
<dbReference type="Pfam" id="PF01590">
    <property type="entry name" value="GAF"/>
    <property type="match status" value="1"/>
</dbReference>
<dbReference type="OrthoDB" id="9814202at2"/>
<reference evidence="3" key="1">
    <citation type="submission" date="2016-10" db="EMBL/GenBank/DDBJ databases">
        <authorList>
            <person name="Varghese N."/>
            <person name="Submissions S."/>
        </authorList>
    </citation>
    <scope>NUCLEOTIDE SEQUENCE [LARGE SCALE GENOMIC DNA]</scope>
    <source>
        <strain evidence="3">CGMCC 1.6474</strain>
    </source>
</reference>
<sequence>MLQSSERLRPIAARAAAGADVIQEALVAIRNHLGMEIAYFSEFVAGRTVFRRVDAPGLEHLIKPGDSQSLDDVYCNHILAGRLPELIPDTAQLPFARDLPITSAVPIGSHVSIPIRLADGTPFGMFCCLSPRPIPSLNERDLATMRVFAGLAAKQVDADLQRHRGTQQVHAALSTLIATQDYDIVFQPIVHLPTGQIAGCEALCRFRPTPYRSPDQWFADAASVDLGIDLELAVIRTTLAMFPELPPALSLSINASPLAVLTGRLVELIPNEFAARTIVEITEHAPVPSYPALHTCLAPLKRAGVRIAVDDAGAGYSGLQHIVQLAPDLIKMDMSLTRSVDTDPARRALASAMVFYARETGAQVVAEGIETAAELATLKLIGADRGQGYLLGKPGPLSALQAACLANRSMVA</sequence>
<dbReference type="PANTHER" id="PTHR33121:SF76">
    <property type="entry name" value="SIGNALING PROTEIN"/>
    <property type="match status" value="1"/>
</dbReference>
<dbReference type="PANTHER" id="PTHR33121">
    <property type="entry name" value="CYCLIC DI-GMP PHOSPHODIESTERASE PDEF"/>
    <property type="match status" value="1"/>
</dbReference>
<dbReference type="InterPro" id="IPR029016">
    <property type="entry name" value="GAF-like_dom_sf"/>
</dbReference>
<organism evidence="2 3">
    <name type="scientific">Methylorubrum salsuginis</name>
    <dbReference type="NCBI Taxonomy" id="414703"/>
    <lineage>
        <taxon>Bacteria</taxon>
        <taxon>Pseudomonadati</taxon>
        <taxon>Pseudomonadota</taxon>
        <taxon>Alphaproteobacteria</taxon>
        <taxon>Hyphomicrobiales</taxon>
        <taxon>Methylobacteriaceae</taxon>
        <taxon>Methylorubrum</taxon>
    </lineage>
</organism>
<dbReference type="InterPro" id="IPR050706">
    <property type="entry name" value="Cyclic-di-GMP_PDE-like"/>
</dbReference>
<dbReference type="EMBL" id="FOSV01000018">
    <property type="protein sequence ID" value="SFL57715.1"/>
    <property type="molecule type" value="Genomic_DNA"/>
</dbReference>
<dbReference type="SMART" id="SM00065">
    <property type="entry name" value="GAF"/>
    <property type="match status" value="1"/>
</dbReference>
<dbReference type="PROSITE" id="PS50883">
    <property type="entry name" value="EAL"/>
    <property type="match status" value="1"/>
</dbReference>
<proteinExistence type="predicted"/>
<dbReference type="AlphaFoldDB" id="A0A1I4ITS0"/>
<dbReference type="InterPro" id="IPR001633">
    <property type="entry name" value="EAL_dom"/>
</dbReference>
<dbReference type="SUPFAM" id="SSF141868">
    <property type="entry name" value="EAL domain-like"/>
    <property type="match status" value="1"/>
</dbReference>
<dbReference type="Proteomes" id="UP000198804">
    <property type="component" value="Unassembled WGS sequence"/>
</dbReference>
<evidence type="ECO:0000259" key="1">
    <source>
        <dbReference type="PROSITE" id="PS50883"/>
    </source>
</evidence>
<dbReference type="Gene3D" id="3.30.450.40">
    <property type="match status" value="1"/>
</dbReference>
<gene>
    <name evidence="2" type="ORF">SAMN04488125_11855</name>
</gene>
<dbReference type="Pfam" id="PF00563">
    <property type="entry name" value="EAL"/>
    <property type="match status" value="1"/>
</dbReference>
<dbReference type="CDD" id="cd01948">
    <property type="entry name" value="EAL"/>
    <property type="match status" value="1"/>
</dbReference>
<dbReference type="InterPro" id="IPR035919">
    <property type="entry name" value="EAL_sf"/>
</dbReference>
<feature type="domain" description="EAL" evidence="1">
    <location>
        <begin position="166"/>
        <end position="408"/>
    </location>
</feature>
<name>A0A1I4ITS0_9HYPH</name>
<evidence type="ECO:0000313" key="3">
    <source>
        <dbReference type="Proteomes" id="UP000198804"/>
    </source>
</evidence>
<accession>A0A1I4ITS0</accession>
<dbReference type="SUPFAM" id="SSF55781">
    <property type="entry name" value="GAF domain-like"/>
    <property type="match status" value="1"/>
</dbReference>
<dbReference type="GO" id="GO:0071111">
    <property type="term" value="F:cyclic-guanylate-specific phosphodiesterase activity"/>
    <property type="evidence" value="ECO:0007669"/>
    <property type="project" value="InterPro"/>
</dbReference>
<dbReference type="InterPro" id="IPR003018">
    <property type="entry name" value="GAF"/>
</dbReference>
<dbReference type="STRING" id="414703.SAMN04488125_11855"/>